<evidence type="ECO:0000313" key="1">
    <source>
        <dbReference type="EMBL" id="TGK36430.1"/>
    </source>
</evidence>
<protein>
    <submittedName>
        <fullName evidence="1">FAD-dependent oxidoreductase</fullName>
    </submittedName>
</protein>
<dbReference type="GO" id="GO:0016491">
    <property type="term" value="F:oxidoreductase activity"/>
    <property type="evidence" value="ECO:0007669"/>
    <property type="project" value="TreeGrafter"/>
</dbReference>
<dbReference type="InterPro" id="IPR050464">
    <property type="entry name" value="Zeta_carotene_desat/Oxidored"/>
</dbReference>
<reference evidence="1" key="1">
    <citation type="journal article" date="2019" name="PLoS Negl. Trop. Dis.">
        <title>Revisiting the worldwide diversity of Leptospira species in the environment.</title>
        <authorList>
            <person name="Vincent A.T."/>
            <person name="Schiettekatte O."/>
            <person name="Bourhy P."/>
            <person name="Veyrier F.J."/>
            <person name="Picardeau M."/>
        </authorList>
    </citation>
    <scope>NUCLEOTIDE SEQUENCE [LARGE SCALE GENOMIC DNA]</scope>
    <source>
        <strain evidence="1">201800299</strain>
    </source>
</reference>
<dbReference type="Proteomes" id="UP000298277">
    <property type="component" value="Unassembled WGS sequence"/>
</dbReference>
<dbReference type="AlphaFoldDB" id="A0A5F1YZT9"/>
<dbReference type="EMBL" id="RQFA01000020">
    <property type="protein sequence ID" value="TGK36430.1"/>
    <property type="molecule type" value="Genomic_DNA"/>
</dbReference>
<dbReference type="PROSITE" id="PS51257">
    <property type="entry name" value="PROKAR_LIPOPROTEIN"/>
    <property type="match status" value="1"/>
</dbReference>
<gene>
    <name evidence="1" type="ORF">EHQ17_03945</name>
</gene>
<dbReference type="Gene3D" id="3.50.50.60">
    <property type="entry name" value="FAD/NAD(P)-binding domain"/>
    <property type="match status" value="2"/>
</dbReference>
<dbReference type="RefSeq" id="WP_135590878.1">
    <property type="nucleotide sequence ID" value="NZ_RQEZ01000044.1"/>
</dbReference>
<sequence>MKIAILGSGIAGLSACWYLSKEHEVILIERHSLPGMDAHGTDVALKDRIFRFDVPFRAFKQNYYPCLIEMYREAGIEFRPVDYSFSLSERDGTTYFQFATFGFGGNFYPFVSPVCFKNGESRRIFSDTIRFYRESESQWESLRGEQLTISSFLQRFGYSKEFEDKYLVPMFATINTCTLKSAKNYPAEAVIRYHAKGLKFLRFLTASHGTRDITTRLSANAKEVRLKSNPKGIELNGKKVFVNFEGGGREEFDRVVVATPANQAIPLLPEEMSREKEILSSFRYEESEILMHSDSSFMPNKKRHWAPLCFTLSPDTDKPSATIRLNQVLPEIGNEEIFQTWNPLQEPKEGTLISRSRFERPIIDLKNRKTIEELNAIQEGKGRKVWFCGSYARYGIPLLEAGVSTSLDVKRWVENSVSESSAEYNTKRK</sequence>
<dbReference type="OrthoDB" id="5792777at2"/>
<organism evidence="1 2">
    <name type="scientific">Leptospira gomenensis</name>
    <dbReference type="NCBI Taxonomy" id="2484974"/>
    <lineage>
        <taxon>Bacteria</taxon>
        <taxon>Pseudomonadati</taxon>
        <taxon>Spirochaetota</taxon>
        <taxon>Spirochaetia</taxon>
        <taxon>Leptospirales</taxon>
        <taxon>Leptospiraceae</taxon>
        <taxon>Leptospira</taxon>
    </lineage>
</organism>
<accession>A0A5F1YZT9</accession>
<dbReference type="SUPFAM" id="SSF51905">
    <property type="entry name" value="FAD/NAD(P)-binding domain"/>
    <property type="match status" value="1"/>
</dbReference>
<dbReference type="Pfam" id="PF13450">
    <property type="entry name" value="NAD_binding_8"/>
    <property type="match status" value="1"/>
</dbReference>
<dbReference type="InterPro" id="IPR036188">
    <property type="entry name" value="FAD/NAD-bd_sf"/>
</dbReference>
<keyword evidence="2" id="KW-1185">Reference proteome</keyword>
<dbReference type="PANTHER" id="PTHR42923">
    <property type="entry name" value="PROTOPORPHYRINOGEN OXIDASE"/>
    <property type="match status" value="1"/>
</dbReference>
<name>A0A5F1YZT9_9LEPT</name>
<evidence type="ECO:0000313" key="2">
    <source>
        <dbReference type="Proteomes" id="UP000298277"/>
    </source>
</evidence>
<comment type="caution">
    <text evidence="1">The sequence shown here is derived from an EMBL/GenBank/DDBJ whole genome shotgun (WGS) entry which is preliminary data.</text>
</comment>
<proteinExistence type="predicted"/>
<dbReference type="Gene3D" id="3.90.660.10">
    <property type="match status" value="1"/>
</dbReference>
<dbReference type="PANTHER" id="PTHR42923:SF17">
    <property type="entry name" value="AMINE OXIDASE DOMAIN-CONTAINING PROTEIN"/>
    <property type="match status" value="1"/>
</dbReference>